<dbReference type="GO" id="GO:0005525">
    <property type="term" value="F:GTP binding"/>
    <property type="evidence" value="ECO:0007669"/>
    <property type="project" value="UniProtKB-UniRule"/>
</dbReference>
<dbReference type="InterPro" id="IPR015946">
    <property type="entry name" value="KH_dom-like_a/b"/>
</dbReference>
<evidence type="ECO:0000256" key="6">
    <source>
        <dbReference type="ARBA" id="ARBA00023134"/>
    </source>
</evidence>
<dbReference type="InterPro" id="IPR027417">
    <property type="entry name" value="P-loop_NTPase"/>
</dbReference>
<sequence length="463" mass="51720">MSYPVISLVGRPNVGKSTLFNRLSNSRQALVSDFEGLTRDRQYATVQLDDETMCSIIDTGGLTNEDSLIDTGIHEQVLSALDESDVIFFIVSNKDGVTSLDLDISSQLRKLKKNIILVCNKAEGLNQVTAAEFFELGLGEPVLISAEHNQGISELIEITIPLLPQNFENNETEVKGIAVAVLGRPNVGKSTLINRILGEERVLAIDIPGTTRDTIFIPFTREGEQYTLIDTAGIRRKRSVEEKVEKFSIIKAIEALEDSHVVILVLDAHEGVTEQDATLLGMIADKGRALLIVINKWDGLDDYQKSEVKRKLDVKLSFISYASVHYISALHGSGVGKLFTHIRKSFEHAGAKFSTSSLNKILEKANNKHQAPAVGGRRPKLKYVHQSDVFPPTLTMHGNHLQRIPKSYEQFLKNFFIDSLKLSNTPIKLLFKTGDNPFKDKKNKLSARQIQKRKRLMKFTKKK</sequence>
<feature type="binding site" evidence="8">
    <location>
        <begin position="295"/>
        <end position="298"/>
    </location>
    <ligand>
        <name>GTP</name>
        <dbReference type="ChEBI" id="CHEBI:37565"/>
        <label>2</label>
    </ligand>
</feature>
<accession>Q6SHG1</accession>
<reference evidence="12" key="2">
    <citation type="submission" date="2003-12" db="EMBL/GenBank/DDBJ databases">
        <title>Monterey Bay Coastal Ocean Microbial Observatory environmental clone sequencing.</title>
        <authorList>
            <person name="DeLong E.F."/>
        </authorList>
    </citation>
    <scope>NUCLEOTIDE SEQUENCE</scope>
</reference>
<dbReference type="NCBIfam" id="TIGR03594">
    <property type="entry name" value="GTPase_EngA"/>
    <property type="match status" value="1"/>
</dbReference>
<dbReference type="PIRSF" id="PIRSF006485">
    <property type="entry name" value="GTP-binding_EngA"/>
    <property type="match status" value="1"/>
</dbReference>
<feature type="binding site" evidence="8">
    <location>
        <begin position="230"/>
        <end position="234"/>
    </location>
    <ligand>
        <name>GTP</name>
        <dbReference type="ChEBI" id="CHEBI:37565"/>
        <label>2</label>
    </ligand>
</feature>
<feature type="binding site" evidence="8">
    <location>
        <begin position="10"/>
        <end position="17"/>
    </location>
    <ligand>
        <name>GTP</name>
        <dbReference type="ChEBI" id="CHEBI:37565"/>
        <label>1</label>
    </ligand>
</feature>
<dbReference type="EMBL" id="AY458636">
    <property type="protein sequence ID" value="AAR37660.1"/>
    <property type="molecule type" value="Genomic_DNA"/>
</dbReference>
<dbReference type="PROSITE" id="PS51712">
    <property type="entry name" value="G_ENGA"/>
    <property type="match status" value="2"/>
</dbReference>
<evidence type="ECO:0000256" key="1">
    <source>
        <dbReference type="ARBA" id="ARBA00008279"/>
    </source>
</evidence>
<evidence type="ECO:0000256" key="3">
    <source>
        <dbReference type="ARBA" id="ARBA00022517"/>
    </source>
</evidence>
<dbReference type="InterPro" id="IPR016484">
    <property type="entry name" value="GTPase_Der"/>
</dbReference>
<dbReference type="AlphaFoldDB" id="Q6SHG1"/>
<evidence type="ECO:0000256" key="7">
    <source>
        <dbReference type="ARBA" id="ARBA00032345"/>
    </source>
</evidence>
<proteinExistence type="inferred from homology"/>
<feature type="domain" description="EngA-type G" evidence="11">
    <location>
        <begin position="4"/>
        <end position="167"/>
    </location>
</feature>
<dbReference type="PRINTS" id="PR00326">
    <property type="entry name" value="GTP1OBG"/>
</dbReference>
<dbReference type="InterPro" id="IPR031166">
    <property type="entry name" value="G_ENGA"/>
</dbReference>
<dbReference type="SUPFAM" id="SSF52540">
    <property type="entry name" value="P-loop containing nucleoside triphosphate hydrolases"/>
    <property type="match status" value="2"/>
</dbReference>
<reference evidence="12" key="1">
    <citation type="submission" date="2003-11" db="EMBL/GenBank/DDBJ databases">
        <authorList>
            <person name="Heidelberg J.F."/>
            <person name="Eisen J.A."/>
            <person name="Nelson W.C."/>
            <person name="DeLong E.F."/>
        </authorList>
    </citation>
    <scope>NUCLEOTIDE SEQUENCE</scope>
</reference>
<dbReference type="HAMAP" id="MF_00195">
    <property type="entry name" value="GTPase_Der"/>
    <property type="match status" value="1"/>
</dbReference>
<evidence type="ECO:0000256" key="10">
    <source>
        <dbReference type="RuleBase" id="RU004481"/>
    </source>
</evidence>
<evidence type="ECO:0000256" key="8">
    <source>
        <dbReference type="HAMAP-Rule" id="MF_00195"/>
    </source>
</evidence>
<dbReference type="NCBIfam" id="TIGR00231">
    <property type="entry name" value="small_GTP"/>
    <property type="match status" value="2"/>
</dbReference>
<keyword evidence="3 8" id="KW-0690">Ribosome biogenesis</keyword>
<comment type="subunit">
    <text evidence="8">Associates with the 50S ribosomal subunit.</text>
</comment>
<keyword evidence="5 8" id="KW-0547">Nucleotide-binding</keyword>
<name>Q6SHG1_9BACT</name>
<gene>
    <name evidence="8" type="primary">der</name>
    <name evidence="12" type="ORF">MBMO_EBAC750-10B11.27</name>
</gene>
<dbReference type="InterPro" id="IPR032859">
    <property type="entry name" value="KH_dom-like"/>
</dbReference>
<evidence type="ECO:0000256" key="2">
    <source>
        <dbReference type="ARBA" id="ARBA00020953"/>
    </source>
</evidence>
<keyword evidence="6 8" id="KW-0342">GTP-binding</keyword>
<dbReference type="PANTHER" id="PTHR43834">
    <property type="entry name" value="GTPASE DER"/>
    <property type="match status" value="1"/>
</dbReference>
<dbReference type="Pfam" id="PF14714">
    <property type="entry name" value="KH_dom-like"/>
    <property type="match status" value="1"/>
</dbReference>
<evidence type="ECO:0000256" key="5">
    <source>
        <dbReference type="ARBA" id="ARBA00022741"/>
    </source>
</evidence>
<dbReference type="InterPro" id="IPR006073">
    <property type="entry name" value="GTP-bd"/>
</dbReference>
<dbReference type="Pfam" id="PF01926">
    <property type="entry name" value="MMR_HSR1"/>
    <property type="match status" value="2"/>
</dbReference>
<dbReference type="GO" id="GO:0042254">
    <property type="term" value="P:ribosome biogenesis"/>
    <property type="evidence" value="ECO:0007669"/>
    <property type="project" value="UniProtKB-KW"/>
</dbReference>
<feature type="binding site" evidence="8">
    <location>
        <begin position="58"/>
        <end position="62"/>
    </location>
    <ligand>
        <name>GTP</name>
        <dbReference type="ChEBI" id="CHEBI:37565"/>
        <label>1</label>
    </ligand>
</feature>
<evidence type="ECO:0000259" key="11">
    <source>
        <dbReference type="PROSITE" id="PS51712"/>
    </source>
</evidence>
<evidence type="ECO:0000313" key="12">
    <source>
        <dbReference type="EMBL" id="AAR37660.1"/>
    </source>
</evidence>
<evidence type="ECO:0000256" key="4">
    <source>
        <dbReference type="ARBA" id="ARBA00022737"/>
    </source>
</evidence>
<comment type="similarity">
    <text evidence="1 8 9 10">Belongs to the TRAFAC class TrmE-Era-EngA-EngB-Septin-like GTPase superfamily. EngA (Der) GTPase family.</text>
</comment>
<dbReference type="Gene3D" id="3.40.50.300">
    <property type="entry name" value="P-loop containing nucleotide triphosphate hydrolases"/>
    <property type="match status" value="2"/>
</dbReference>
<dbReference type="PANTHER" id="PTHR43834:SF6">
    <property type="entry name" value="GTPASE DER"/>
    <property type="match status" value="1"/>
</dbReference>
<feature type="binding site" evidence="8">
    <location>
        <begin position="120"/>
        <end position="123"/>
    </location>
    <ligand>
        <name>GTP</name>
        <dbReference type="ChEBI" id="CHEBI:37565"/>
        <label>1</label>
    </ligand>
</feature>
<dbReference type="GO" id="GO:0043022">
    <property type="term" value="F:ribosome binding"/>
    <property type="evidence" value="ECO:0007669"/>
    <property type="project" value="TreeGrafter"/>
</dbReference>
<comment type="function">
    <text evidence="8 10">GTPase that plays an essential role in the late steps of ribosome biogenesis.</text>
</comment>
<keyword evidence="4 10" id="KW-0677">Repeat</keyword>
<feature type="binding site" evidence="8">
    <location>
        <begin position="183"/>
        <end position="190"/>
    </location>
    <ligand>
        <name>GTP</name>
        <dbReference type="ChEBI" id="CHEBI:37565"/>
        <label>2</label>
    </ligand>
</feature>
<organism evidence="12">
    <name type="scientific">uncultured marine bacterium 439</name>
    <dbReference type="NCBI Taxonomy" id="257389"/>
    <lineage>
        <taxon>Bacteria</taxon>
        <taxon>environmental samples</taxon>
    </lineage>
</organism>
<dbReference type="InterPro" id="IPR005225">
    <property type="entry name" value="Small_GTP-bd"/>
</dbReference>
<evidence type="ECO:0000256" key="9">
    <source>
        <dbReference type="PROSITE-ProRule" id="PRU01049"/>
    </source>
</evidence>
<protein>
    <recommendedName>
        <fullName evidence="2 8">GTPase Der</fullName>
    </recommendedName>
    <alternativeName>
        <fullName evidence="7 8">GTP-binding protein EngA</fullName>
    </alternativeName>
</protein>
<dbReference type="CDD" id="cd01894">
    <property type="entry name" value="EngA1"/>
    <property type="match status" value="1"/>
</dbReference>
<dbReference type="FunFam" id="3.40.50.300:FF:000040">
    <property type="entry name" value="GTPase Der"/>
    <property type="match status" value="1"/>
</dbReference>
<dbReference type="CDD" id="cd01895">
    <property type="entry name" value="EngA2"/>
    <property type="match status" value="1"/>
</dbReference>
<dbReference type="Gene3D" id="3.30.300.20">
    <property type="match status" value="1"/>
</dbReference>
<feature type="domain" description="EngA-type G" evidence="11">
    <location>
        <begin position="177"/>
        <end position="350"/>
    </location>
</feature>